<keyword evidence="3" id="KW-1185">Reference proteome</keyword>
<feature type="region of interest" description="Disordered" evidence="1">
    <location>
        <begin position="1"/>
        <end position="52"/>
    </location>
</feature>
<dbReference type="GeneID" id="54295639"/>
<dbReference type="EMBL" id="ML995485">
    <property type="protein sequence ID" value="KAF2142030.1"/>
    <property type="molecule type" value="Genomic_DNA"/>
</dbReference>
<dbReference type="AlphaFoldDB" id="A0A6A6BD08"/>
<organism evidence="2 3">
    <name type="scientific">Aplosporella prunicola CBS 121167</name>
    <dbReference type="NCBI Taxonomy" id="1176127"/>
    <lineage>
        <taxon>Eukaryota</taxon>
        <taxon>Fungi</taxon>
        <taxon>Dikarya</taxon>
        <taxon>Ascomycota</taxon>
        <taxon>Pezizomycotina</taxon>
        <taxon>Dothideomycetes</taxon>
        <taxon>Dothideomycetes incertae sedis</taxon>
        <taxon>Botryosphaeriales</taxon>
        <taxon>Aplosporellaceae</taxon>
        <taxon>Aplosporella</taxon>
    </lineage>
</organism>
<evidence type="ECO:0000313" key="2">
    <source>
        <dbReference type="EMBL" id="KAF2142030.1"/>
    </source>
</evidence>
<evidence type="ECO:0000256" key="1">
    <source>
        <dbReference type="SAM" id="MobiDB-lite"/>
    </source>
</evidence>
<proteinExistence type="predicted"/>
<protein>
    <submittedName>
        <fullName evidence="2">Uncharacterized protein</fullName>
    </submittedName>
</protein>
<reference evidence="2" key="1">
    <citation type="journal article" date="2020" name="Stud. Mycol.">
        <title>101 Dothideomycetes genomes: a test case for predicting lifestyles and emergence of pathogens.</title>
        <authorList>
            <person name="Haridas S."/>
            <person name="Albert R."/>
            <person name="Binder M."/>
            <person name="Bloem J."/>
            <person name="Labutti K."/>
            <person name="Salamov A."/>
            <person name="Andreopoulos B."/>
            <person name="Baker S."/>
            <person name="Barry K."/>
            <person name="Bills G."/>
            <person name="Bluhm B."/>
            <person name="Cannon C."/>
            <person name="Castanera R."/>
            <person name="Culley D."/>
            <person name="Daum C."/>
            <person name="Ezra D."/>
            <person name="Gonzalez J."/>
            <person name="Henrissat B."/>
            <person name="Kuo A."/>
            <person name="Liang C."/>
            <person name="Lipzen A."/>
            <person name="Lutzoni F."/>
            <person name="Magnuson J."/>
            <person name="Mondo S."/>
            <person name="Nolan M."/>
            <person name="Ohm R."/>
            <person name="Pangilinan J."/>
            <person name="Park H.-J."/>
            <person name="Ramirez L."/>
            <person name="Alfaro M."/>
            <person name="Sun H."/>
            <person name="Tritt A."/>
            <person name="Yoshinaga Y."/>
            <person name="Zwiers L.-H."/>
            <person name="Turgeon B."/>
            <person name="Goodwin S."/>
            <person name="Spatafora J."/>
            <person name="Crous P."/>
            <person name="Grigoriev I."/>
        </authorList>
    </citation>
    <scope>NUCLEOTIDE SEQUENCE</scope>
    <source>
        <strain evidence="2">CBS 121167</strain>
    </source>
</reference>
<evidence type="ECO:0000313" key="3">
    <source>
        <dbReference type="Proteomes" id="UP000799438"/>
    </source>
</evidence>
<sequence length="162" mass="17616">MSGAAASASAFPQSGRPRAPRVPCTTCTPRAPSSRIGLMPSRPPSIPTPMSHVTTPTRRLLILLACAPRPARSGDCSVSQPHPSPPPKNSPPFFACTYLHLPAYPPPHPHNSKSRRWQMPSLSFQVVWVRVRARERIMSLTPPLAACVCRWCLTATAQHAIT</sequence>
<accession>A0A6A6BD08</accession>
<dbReference type="RefSeq" id="XP_033397742.1">
    <property type="nucleotide sequence ID" value="XM_033538143.1"/>
</dbReference>
<gene>
    <name evidence="2" type="ORF">K452DRAFT_24965</name>
</gene>
<dbReference type="Proteomes" id="UP000799438">
    <property type="component" value="Unassembled WGS sequence"/>
</dbReference>
<name>A0A6A6BD08_9PEZI</name>